<dbReference type="Pfam" id="PF00589">
    <property type="entry name" value="Phage_integrase"/>
    <property type="match status" value="1"/>
</dbReference>
<dbReference type="AlphaFoldDB" id="A0A853II85"/>
<organism evidence="6 7">
    <name type="scientific">Spartinivicinus marinus</name>
    <dbReference type="NCBI Taxonomy" id="2994442"/>
    <lineage>
        <taxon>Bacteria</taxon>
        <taxon>Pseudomonadati</taxon>
        <taxon>Pseudomonadota</taxon>
        <taxon>Gammaproteobacteria</taxon>
        <taxon>Oceanospirillales</taxon>
        <taxon>Zooshikellaceae</taxon>
        <taxon>Spartinivicinus</taxon>
    </lineage>
</organism>
<evidence type="ECO:0000256" key="2">
    <source>
        <dbReference type="ARBA" id="ARBA00022908"/>
    </source>
</evidence>
<evidence type="ECO:0000313" key="6">
    <source>
        <dbReference type="EMBL" id="NYZ69744.1"/>
    </source>
</evidence>
<dbReference type="PANTHER" id="PTHR30629:SF2">
    <property type="entry name" value="PROPHAGE INTEGRASE INTS-RELATED"/>
    <property type="match status" value="1"/>
</dbReference>
<dbReference type="Proteomes" id="UP000569732">
    <property type="component" value="Unassembled WGS sequence"/>
</dbReference>
<proteinExistence type="inferred from homology"/>
<evidence type="ECO:0000256" key="3">
    <source>
        <dbReference type="ARBA" id="ARBA00023125"/>
    </source>
</evidence>
<reference evidence="6 7" key="1">
    <citation type="submission" date="2020-07" db="EMBL/GenBank/DDBJ databases">
        <title>Endozoicomonas sp. nov., isolated from sediment.</title>
        <authorList>
            <person name="Gu T."/>
        </authorList>
    </citation>
    <scope>NUCLEOTIDE SEQUENCE [LARGE SCALE GENOMIC DNA]</scope>
    <source>
        <strain evidence="6 7">SM1973</strain>
    </source>
</reference>
<dbReference type="InterPro" id="IPR050808">
    <property type="entry name" value="Phage_Integrase"/>
</dbReference>
<dbReference type="PANTHER" id="PTHR30629">
    <property type="entry name" value="PROPHAGE INTEGRASE"/>
    <property type="match status" value="1"/>
</dbReference>
<keyword evidence="7" id="KW-1185">Reference proteome</keyword>
<dbReference type="GO" id="GO:0006310">
    <property type="term" value="P:DNA recombination"/>
    <property type="evidence" value="ECO:0007669"/>
    <property type="project" value="UniProtKB-KW"/>
</dbReference>
<evidence type="ECO:0000256" key="1">
    <source>
        <dbReference type="ARBA" id="ARBA00008857"/>
    </source>
</evidence>
<feature type="domain" description="Tyr recombinase" evidence="5">
    <location>
        <begin position="121"/>
        <end position="314"/>
    </location>
</feature>
<dbReference type="SUPFAM" id="SSF56349">
    <property type="entry name" value="DNA breaking-rejoining enzymes"/>
    <property type="match status" value="1"/>
</dbReference>
<dbReference type="PROSITE" id="PS51898">
    <property type="entry name" value="TYR_RECOMBINASE"/>
    <property type="match status" value="1"/>
</dbReference>
<keyword evidence="4" id="KW-0233">DNA recombination</keyword>
<comment type="similarity">
    <text evidence="1">Belongs to the 'phage' integrase family.</text>
</comment>
<keyword evidence="2" id="KW-0229">DNA integration</keyword>
<dbReference type="GO" id="GO:0015074">
    <property type="term" value="P:DNA integration"/>
    <property type="evidence" value="ECO:0007669"/>
    <property type="project" value="UniProtKB-KW"/>
</dbReference>
<dbReference type="InterPro" id="IPR011010">
    <property type="entry name" value="DNA_brk_join_enz"/>
</dbReference>
<dbReference type="GO" id="GO:0003677">
    <property type="term" value="F:DNA binding"/>
    <property type="evidence" value="ECO:0007669"/>
    <property type="project" value="UniProtKB-KW"/>
</dbReference>
<comment type="caution">
    <text evidence="6">The sequence shown here is derived from an EMBL/GenBank/DDBJ whole genome shotgun (WGS) entry which is preliminary data.</text>
</comment>
<dbReference type="InterPro" id="IPR013762">
    <property type="entry name" value="Integrase-like_cat_sf"/>
</dbReference>
<dbReference type="InterPro" id="IPR010998">
    <property type="entry name" value="Integrase_recombinase_N"/>
</dbReference>
<evidence type="ECO:0000259" key="5">
    <source>
        <dbReference type="PROSITE" id="PS51898"/>
    </source>
</evidence>
<dbReference type="InterPro" id="IPR002104">
    <property type="entry name" value="Integrase_catalytic"/>
</dbReference>
<dbReference type="RefSeq" id="WP_180571720.1">
    <property type="nucleotide sequence ID" value="NZ_JACCKB010000135.1"/>
</dbReference>
<evidence type="ECO:0000313" key="7">
    <source>
        <dbReference type="Proteomes" id="UP000569732"/>
    </source>
</evidence>
<accession>A0A853II85</accession>
<dbReference type="Gene3D" id="1.10.443.10">
    <property type="entry name" value="Intergrase catalytic core"/>
    <property type="match status" value="1"/>
</dbReference>
<dbReference type="Gene3D" id="1.10.150.130">
    <property type="match status" value="1"/>
</dbReference>
<protein>
    <submittedName>
        <fullName evidence="6">Tyrosine-type recombinase/integrase</fullName>
    </submittedName>
</protein>
<sequence>MTLNHEVVIRNVLGLNSRKLKDVIEKFKDEILPNKELKPRSLEGMMYRLNRIERDIGDWELHKINTQKIAFYLDTHFKGDSYKQHRSVLSQLCRLAMVKGWMKENPVEATLSTFQGEIIKKQRSRLNLEQYQAIYQLAEPWLQIAMDLALITLQRRSDLLQLKFTDIKDGRLYLIQSKTEKHGDAARLSIGIGKTLLEIIQRARSTGVLSPLLIHRKPIHRERKHLNAKEHWTAVTPRYLTDAFVTARDKTHLFSDIPKSSRPTFHEIRSLGGYLYEQQGWSKANVRALMGHTSEKMTEHYLQGHEERWTLVEADLKVDWKSD</sequence>
<name>A0A853II85_9GAMM</name>
<keyword evidence="3" id="KW-0238">DNA-binding</keyword>
<dbReference type="EMBL" id="JACCKB010000135">
    <property type="protein sequence ID" value="NYZ69744.1"/>
    <property type="molecule type" value="Genomic_DNA"/>
</dbReference>
<gene>
    <name evidence="6" type="ORF">H0A36_27410</name>
</gene>
<evidence type="ECO:0000256" key="4">
    <source>
        <dbReference type="ARBA" id="ARBA00023172"/>
    </source>
</evidence>